<reference evidence="1" key="1">
    <citation type="submission" date="2018-02" db="EMBL/GenBank/DDBJ databases">
        <title>Rhizophora mucronata_Transcriptome.</title>
        <authorList>
            <person name="Meera S.P."/>
            <person name="Sreeshan A."/>
            <person name="Augustine A."/>
        </authorList>
    </citation>
    <scope>NUCLEOTIDE SEQUENCE</scope>
    <source>
        <tissue evidence="1">Leaf</tissue>
    </source>
</reference>
<organism evidence="1">
    <name type="scientific">Rhizophora mucronata</name>
    <name type="common">Asiatic mangrove</name>
    <dbReference type="NCBI Taxonomy" id="61149"/>
    <lineage>
        <taxon>Eukaryota</taxon>
        <taxon>Viridiplantae</taxon>
        <taxon>Streptophyta</taxon>
        <taxon>Embryophyta</taxon>
        <taxon>Tracheophyta</taxon>
        <taxon>Spermatophyta</taxon>
        <taxon>Magnoliopsida</taxon>
        <taxon>eudicotyledons</taxon>
        <taxon>Gunneridae</taxon>
        <taxon>Pentapetalae</taxon>
        <taxon>rosids</taxon>
        <taxon>fabids</taxon>
        <taxon>Malpighiales</taxon>
        <taxon>Rhizophoraceae</taxon>
        <taxon>Rhizophora</taxon>
    </lineage>
</organism>
<accession>A0A2P2Q5Z7</accession>
<sequence length="47" mass="5229">MMFATLHKITVKDGECDLGGYSNIDSANRMLVGKNIKLQSQQLQAFL</sequence>
<name>A0A2P2Q5Z7_RHIMU</name>
<protein>
    <submittedName>
        <fullName evidence="1">Uncharacterized protein</fullName>
    </submittedName>
</protein>
<evidence type="ECO:0000313" key="1">
    <source>
        <dbReference type="EMBL" id="MBX62319.1"/>
    </source>
</evidence>
<dbReference type="AlphaFoldDB" id="A0A2P2Q5Z7"/>
<proteinExistence type="predicted"/>
<dbReference type="EMBL" id="GGEC01081835">
    <property type="protein sequence ID" value="MBX62319.1"/>
    <property type="molecule type" value="Transcribed_RNA"/>
</dbReference>